<keyword evidence="5" id="KW-1185">Reference proteome</keyword>
<dbReference type="InterPro" id="IPR025422">
    <property type="entry name" value="TGA_domain"/>
</dbReference>
<feature type="compositionally biased region" description="Gly residues" evidence="2">
    <location>
        <begin position="180"/>
        <end position="204"/>
    </location>
</feature>
<dbReference type="GO" id="GO:0006351">
    <property type="term" value="P:DNA-templated transcription"/>
    <property type="evidence" value="ECO:0007669"/>
    <property type="project" value="InterPro"/>
</dbReference>
<evidence type="ECO:0000259" key="3">
    <source>
        <dbReference type="PROSITE" id="PS51806"/>
    </source>
</evidence>
<evidence type="ECO:0000313" key="4">
    <source>
        <dbReference type="EMBL" id="KAK7383443.1"/>
    </source>
</evidence>
<dbReference type="Pfam" id="PF14144">
    <property type="entry name" value="DOG1"/>
    <property type="match status" value="1"/>
</dbReference>
<dbReference type="Proteomes" id="UP001386955">
    <property type="component" value="Unassembled WGS sequence"/>
</dbReference>
<dbReference type="InterPro" id="IPR051886">
    <property type="entry name" value="Seed_Dev/Stress_Resp_Reg"/>
</dbReference>
<reference evidence="4 5" key="1">
    <citation type="submission" date="2024-01" db="EMBL/GenBank/DDBJ databases">
        <title>The genomes of 5 underutilized Papilionoideae crops provide insights into root nodulation and disease resistanc.</title>
        <authorList>
            <person name="Jiang F."/>
        </authorList>
    </citation>
    <scope>NUCLEOTIDE SEQUENCE [LARGE SCALE GENOMIC DNA]</scope>
    <source>
        <strain evidence="4">DUOXIRENSHENG_FW03</strain>
        <tissue evidence="4">Leaves</tissue>
    </source>
</reference>
<evidence type="ECO:0000256" key="1">
    <source>
        <dbReference type="SAM" id="Coils"/>
    </source>
</evidence>
<sequence>MILCPSSQSVKVSLKRTSRQLLRNFPEFYEKWVMKLEEIFHQLLEVSRTRTEVVRTEQQLVAVVAGVTSHLKEYYTVKWASAHDEDVLVFFSPTWTSPLENAYLWITGWKPSTVFSLVETLKSSNVFVMTEDQVRRVEQLKVRIKMEEEKVEREMERQQVAMADRKIVELIKLTNKTRKNGGGSGGAGGSGSSGSGSGSGSGGGDEIDAAVDVALKEVLAGLERVMKASDCVRLKTLKGVLDVLTPFQCVDFLAANIAVQLRLRQWGKKTDMAASSPPNVS</sequence>
<name>A0AAN9X077_PSOTE</name>
<feature type="domain" description="DOG1" evidence="3">
    <location>
        <begin position="22"/>
        <end position="273"/>
    </location>
</feature>
<organism evidence="4 5">
    <name type="scientific">Psophocarpus tetragonolobus</name>
    <name type="common">Winged bean</name>
    <name type="synonym">Dolichos tetragonolobus</name>
    <dbReference type="NCBI Taxonomy" id="3891"/>
    <lineage>
        <taxon>Eukaryota</taxon>
        <taxon>Viridiplantae</taxon>
        <taxon>Streptophyta</taxon>
        <taxon>Embryophyta</taxon>
        <taxon>Tracheophyta</taxon>
        <taxon>Spermatophyta</taxon>
        <taxon>Magnoliopsida</taxon>
        <taxon>eudicotyledons</taxon>
        <taxon>Gunneridae</taxon>
        <taxon>Pentapetalae</taxon>
        <taxon>rosids</taxon>
        <taxon>fabids</taxon>
        <taxon>Fabales</taxon>
        <taxon>Fabaceae</taxon>
        <taxon>Papilionoideae</taxon>
        <taxon>50 kb inversion clade</taxon>
        <taxon>NPAAA clade</taxon>
        <taxon>indigoferoid/millettioid clade</taxon>
        <taxon>Phaseoleae</taxon>
        <taxon>Psophocarpus</taxon>
    </lineage>
</organism>
<protein>
    <recommendedName>
        <fullName evidence="3">DOG1 domain-containing protein</fullName>
    </recommendedName>
</protein>
<evidence type="ECO:0000313" key="5">
    <source>
        <dbReference type="Proteomes" id="UP001386955"/>
    </source>
</evidence>
<dbReference type="EMBL" id="JAYMYS010000008">
    <property type="protein sequence ID" value="KAK7383443.1"/>
    <property type="molecule type" value="Genomic_DNA"/>
</dbReference>
<dbReference type="PROSITE" id="PS51806">
    <property type="entry name" value="DOG1"/>
    <property type="match status" value="1"/>
</dbReference>
<dbReference type="AlphaFoldDB" id="A0AAN9X077"/>
<proteinExistence type="predicted"/>
<evidence type="ECO:0000256" key="2">
    <source>
        <dbReference type="SAM" id="MobiDB-lite"/>
    </source>
</evidence>
<accession>A0AAN9X077</accession>
<comment type="caution">
    <text evidence="4">The sequence shown here is derived from an EMBL/GenBank/DDBJ whole genome shotgun (WGS) entry which is preliminary data.</text>
</comment>
<dbReference type="PANTHER" id="PTHR46354:SF2">
    <property type="entry name" value="PROTEIN DOG1-LIKE 4"/>
    <property type="match status" value="1"/>
</dbReference>
<gene>
    <name evidence="4" type="ORF">VNO78_29122</name>
</gene>
<dbReference type="GO" id="GO:0043565">
    <property type="term" value="F:sequence-specific DNA binding"/>
    <property type="evidence" value="ECO:0007669"/>
    <property type="project" value="InterPro"/>
</dbReference>
<dbReference type="PANTHER" id="PTHR46354">
    <property type="entry name" value="DOG1 DOMAIN-CONTAINING PROTEIN"/>
    <property type="match status" value="1"/>
</dbReference>
<feature type="coiled-coil region" evidence="1">
    <location>
        <begin position="130"/>
        <end position="166"/>
    </location>
</feature>
<keyword evidence="1" id="KW-0175">Coiled coil</keyword>
<feature type="region of interest" description="Disordered" evidence="2">
    <location>
        <begin position="178"/>
        <end position="204"/>
    </location>
</feature>